<dbReference type="GO" id="GO:0006508">
    <property type="term" value="P:proteolysis"/>
    <property type="evidence" value="ECO:0007669"/>
    <property type="project" value="InterPro"/>
</dbReference>
<dbReference type="AlphaFoldDB" id="A0AA49JBK3"/>
<sequence>MRYLFILFFLSNISIGSSQSDLAREHLSILTSDSLGGRGFTQNGQEKASNYIIKKLQEYDLKAGGDNNFRQELTYPVNTFPGSAQFSVENQNAIKIYGAGKDFLFHSASASIDIKGQIEEISIGFKFSRKAKNKIFYIEKTANNAKEIEDITQSFLFDLKASGNLLIIQDSAKWSWFPSSKQSNNSVLYVKDHLKSGAEIRATNEAKFVSNFNSSNVIGKIEGERSDSVILLSAHYDHIGQMGSAIFRGANDNASGVAMLLALAKYYGENQPKLDTYFLFTTAEEIGLLGSYYFIENPPFDLRKIKMLVNLDMVGTGEEGITVVNSKKHNRYFELLQKLNNDRITKIKARGEACNSDHCLFDQIGIPAVFIYTLGGKQAYHDVYDNGEDLSLEAFDELHDLIIESLNKY</sequence>
<organism evidence="2 3">
    <name type="scientific">Marivirga salinarum</name>
    <dbReference type="NCBI Taxonomy" id="3059078"/>
    <lineage>
        <taxon>Bacteria</taxon>
        <taxon>Pseudomonadati</taxon>
        <taxon>Bacteroidota</taxon>
        <taxon>Cytophagia</taxon>
        <taxon>Cytophagales</taxon>
        <taxon>Marivirgaceae</taxon>
        <taxon>Marivirga</taxon>
    </lineage>
</organism>
<evidence type="ECO:0000313" key="3">
    <source>
        <dbReference type="Proteomes" id="UP001230496"/>
    </source>
</evidence>
<evidence type="ECO:0000313" key="2">
    <source>
        <dbReference type="EMBL" id="WKK76141.2"/>
    </source>
</evidence>
<name>A0AA49JBK3_9BACT</name>
<dbReference type="Gene3D" id="3.40.630.10">
    <property type="entry name" value="Zn peptidases"/>
    <property type="match status" value="1"/>
</dbReference>
<accession>A0AA49JBK3</accession>
<dbReference type="Proteomes" id="UP001230496">
    <property type="component" value="Chromosome"/>
</dbReference>
<proteinExistence type="predicted"/>
<dbReference type="PANTHER" id="PTHR12147:SF26">
    <property type="entry name" value="PEPTIDASE M28 DOMAIN-CONTAINING PROTEIN"/>
    <property type="match status" value="1"/>
</dbReference>
<dbReference type="InterPro" id="IPR007484">
    <property type="entry name" value="Peptidase_M28"/>
</dbReference>
<protein>
    <submittedName>
        <fullName evidence="2">M20/M25/M40 family metallo-hydrolase</fullName>
    </submittedName>
</protein>
<dbReference type="GO" id="GO:0008235">
    <property type="term" value="F:metalloexopeptidase activity"/>
    <property type="evidence" value="ECO:0007669"/>
    <property type="project" value="InterPro"/>
</dbReference>
<dbReference type="InterPro" id="IPR045175">
    <property type="entry name" value="M28_fam"/>
</dbReference>
<reference evidence="2 3" key="1">
    <citation type="submission" date="2023-08" db="EMBL/GenBank/DDBJ databases">
        <title>Comparative genomics and taxonomic characterization of three novel marine species of genus Marivirga.</title>
        <authorList>
            <person name="Muhammad N."/>
            <person name="Kim S.-G."/>
        </authorList>
    </citation>
    <scope>NUCLEOTIDE SEQUENCE [LARGE SCALE GENOMIC DNA]</scope>
    <source>
        <strain evidence="2 3">BDSF4-3</strain>
    </source>
</reference>
<dbReference type="EMBL" id="CP129971">
    <property type="protein sequence ID" value="WKK76141.2"/>
    <property type="molecule type" value="Genomic_DNA"/>
</dbReference>
<gene>
    <name evidence="2" type="ORF">QYS49_01670</name>
</gene>
<evidence type="ECO:0000259" key="1">
    <source>
        <dbReference type="Pfam" id="PF04389"/>
    </source>
</evidence>
<dbReference type="PANTHER" id="PTHR12147">
    <property type="entry name" value="METALLOPEPTIDASE M28 FAMILY MEMBER"/>
    <property type="match status" value="1"/>
</dbReference>
<feature type="domain" description="Peptidase M28" evidence="1">
    <location>
        <begin position="216"/>
        <end position="404"/>
    </location>
</feature>
<dbReference type="Pfam" id="PF04389">
    <property type="entry name" value="Peptidase_M28"/>
    <property type="match status" value="1"/>
</dbReference>
<dbReference type="RefSeq" id="WP_308350700.1">
    <property type="nucleotide sequence ID" value="NZ_CP129971.1"/>
</dbReference>
<dbReference type="KEGG" id="msaa:QYS49_01670"/>
<dbReference type="SUPFAM" id="SSF53187">
    <property type="entry name" value="Zn-dependent exopeptidases"/>
    <property type="match status" value="1"/>
</dbReference>
<keyword evidence="3" id="KW-1185">Reference proteome</keyword>